<dbReference type="Gene3D" id="1.10.3720.10">
    <property type="entry name" value="MetI-like"/>
    <property type="match status" value="1"/>
</dbReference>
<dbReference type="InterPro" id="IPR043429">
    <property type="entry name" value="ArtM/GltK/GlnP/TcyL/YhdX-like"/>
</dbReference>
<dbReference type="RefSeq" id="WP_264715700.1">
    <property type="nucleotide sequence ID" value="NZ_JAPDNT010000025.1"/>
</dbReference>
<evidence type="ECO:0000256" key="8">
    <source>
        <dbReference type="ARBA" id="ARBA00023136"/>
    </source>
</evidence>
<dbReference type="PROSITE" id="PS50928">
    <property type="entry name" value="ABC_TM1"/>
    <property type="match status" value="1"/>
</dbReference>
<keyword evidence="15" id="KW-1185">Reference proteome</keyword>
<evidence type="ECO:0000259" key="13">
    <source>
        <dbReference type="PROSITE" id="PS50928"/>
    </source>
</evidence>
<dbReference type="PANTHER" id="PTHR30614">
    <property type="entry name" value="MEMBRANE COMPONENT OF AMINO ACID ABC TRANSPORTER"/>
    <property type="match status" value="1"/>
</dbReference>
<dbReference type="InterPro" id="IPR010065">
    <property type="entry name" value="AA_ABC_transptr_permease_3TM"/>
</dbReference>
<evidence type="ECO:0000256" key="12">
    <source>
        <dbReference type="RuleBase" id="RU363032"/>
    </source>
</evidence>
<feature type="transmembrane region" description="Helical" evidence="12">
    <location>
        <begin position="89"/>
        <end position="109"/>
    </location>
</feature>
<dbReference type="CDD" id="cd06261">
    <property type="entry name" value="TM_PBP2"/>
    <property type="match status" value="1"/>
</dbReference>
<comment type="subcellular location">
    <subcellularLocation>
        <location evidence="1">Cell inner membrane</location>
        <topology evidence="1">Multi-pass membrane protein</topology>
    </subcellularLocation>
    <subcellularLocation>
        <location evidence="12">Cell membrane</location>
        <topology evidence="12">Multi-pass membrane protein</topology>
    </subcellularLocation>
</comment>
<comment type="subunit">
    <text evidence="10">The complex is composed of two ATP-binding proteins (GltL), two transmembrane proteins (GltJ and GltK) and a solute-binding protein (GltI).</text>
</comment>
<evidence type="ECO:0000313" key="15">
    <source>
        <dbReference type="Proteomes" id="UP001165679"/>
    </source>
</evidence>
<feature type="transmembrane region" description="Helical" evidence="12">
    <location>
        <begin position="51"/>
        <end position="77"/>
    </location>
</feature>
<keyword evidence="7 12" id="KW-1133">Transmembrane helix</keyword>
<gene>
    <name evidence="14" type="ORF">OL599_20030</name>
</gene>
<evidence type="ECO:0000256" key="2">
    <source>
        <dbReference type="ARBA" id="ARBA00010072"/>
    </source>
</evidence>
<evidence type="ECO:0000256" key="3">
    <source>
        <dbReference type="ARBA" id="ARBA00022448"/>
    </source>
</evidence>
<sequence length="218" mass="23845">MTHFDLAYVVSTLPLLWDGMQTTALLTVISLAGGLALGMMLAVLRLSRLRLVALAAATYVNLIRALPLLLLIFWFYFLVPLLVGRPVGGYTAALIGFVLFEGAYFCEIIRSGIQSVRRGQIMAGLASGLTYGQTMRSIVLPQALRNMLPMLLTESINLFKGTALVYVVGVRDFLTAASVTGTRDNTLVEMYILVALVYFLLCLAASLSVSRLQRRYAV</sequence>
<dbReference type="GO" id="GO:0022857">
    <property type="term" value="F:transmembrane transporter activity"/>
    <property type="evidence" value="ECO:0007669"/>
    <property type="project" value="InterPro"/>
</dbReference>
<dbReference type="Proteomes" id="UP001165679">
    <property type="component" value="Unassembled WGS sequence"/>
</dbReference>
<evidence type="ECO:0000256" key="7">
    <source>
        <dbReference type="ARBA" id="ARBA00022989"/>
    </source>
</evidence>
<feature type="transmembrane region" description="Helical" evidence="12">
    <location>
        <begin position="20"/>
        <end position="44"/>
    </location>
</feature>
<evidence type="ECO:0000256" key="11">
    <source>
        <dbReference type="ARBA" id="ARBA00073645"/>
    </source>
</evidence>
<keyword evidence="6" id="KW-0029">Amino-acid transport</keyword>
<organism evidence="14 15">
    <name type="scientific">Limobrevibacterium gyesilva</name>
    <dbReference type="NCBI Taxonomy" id="2991712"/>
    <lineage>
        <taxon>Bacteria</taxon>
        <taxon>Pseudomonadati</taxon>
        <taxon>Pseudomonadota</taxon>
        <taxon>Alphaproteobacteria</taxon>
        <taxon>Acetobacterales</taxon>
        <taxon>Acetobacteraceae</taxon>
        <taxon>Limobrevibacterium</taxon>
    </lineage>
</organism>
<proteinExistence type="inferred from homology"/>
<protein>
    <recommendedName>
        <fullName evidence="11">Glutamate/aspartate import permease protein GltK</fullName>
    </recommendedName>
</protein>
<dbReference type="Pfam" id="PF00528">
    <property type="entry name" value="BPD_transp_1"/>
    <property type="match status" value="1"/>
</dbReference>
<keyword evidence="3 12" id="KW-0813">Transport</keyword>
<evidence type="ECO:0000256" key="5">
    <source>
        <dbReference type="ARBA" id="ARBA00022692"/>
    </source>
</evidence>
<dbReference type="NCBIfam" id="TIGR01726">
    <property type="entry name" value="HEQRo_perm_3TM"/>
    <property type="match status" value="1"/>
</dbReference>
<dbReference type="GO" id="GO:0043190">
    <property type="term" value="C:ATP-binding cassette (ABC) transporter complex"/>
    <property type="evidence" value="ECO:0007669"/>
    <property type="project" value="InterPro"/>
</dbReference>
<dbReference type="AlphaFoldDB" id="A0AA41YQH5"/>
<comment type="caution">
    <text evidence="14">The sequence shown here is derived from an EMBL/GenBank/DDBJ whole genome shotgun (WGS) entry which is preliminary data.</text>
</comment>
<accession>A0AA41YQH5</accession>
<evidence type="ECO:0000256" key="10">
    <source>
        <dbReference type="ARBA" id="ARBA00062718"/>
    </source>
</evidence>
<comment type="similarity">
    <text evidence="2">Belongs to the binding-protein-dependent transport system permease family. HisMQ subfamily.</text>
</comment>
<dbReference type="SUPFAM" id="SSF161098">
    <property type="entry name" value="MetI-like"/>
    <property type="match status" value="1"/>
</dbReference>
<feature type="transmembrane region" description="Helical" evidence="12">
    <location>
        <begin position="190"/>
        <end position="209"/>
    </location>
</feature>
<dbReference type="InterPro" id="IPR035906">
    <property type="entry name" value="MetI-like_sf"/>
</dbReference>
<dbReference type="FunFam" id="1.10.3720.10:FF:000006">
    <property type="entry name" value="Glutamate/aspartate ABC transporter, permease protein GltK"/>
    <property type="match status" value="1"/>
</dbReference>
<reference evidence="14" key="2">
    <citation type="submission" date="2022-10" db="EMBL/GenBank/DDBJ databases">
        <authorList>
            <person name="Trinh H.N."/>
        </authorList>
    </citation>
    <scope>NUCLEOTIDE SEQUENCE</scope>
    <source>
        <strain evidence="14">RN2-1</strain>
    </source>
</reference>
<comment type="function">
    <text evidence="9">Part of the ABC transporter complex GltIJKL involved in glutamate and aspartate uptake. Probably responsible for the translocation of the substrate across the membrane.</text>
</comment>
<evidence type="ECO:0000256" key="4">
    <source>
        <dbReference type="ARBA" id="ARBA00022475"/>
    </source>
</evidence>
<dbReference type="EMBL" id="JAPDNT010000025">
    <property type="protein sequence ID" value="MCW3476861.1"/>
    <property type="molecule type" value="Genomic_DNA"/>
</dbReference>
<keyword evidence="5 12" id="KW-0812">Transmembrane</keyword>
<keyword evidence="8 12" id="KW-0472">Membrane</keyword>
<evidence type="ECO:0000256" key="9">
    <source>
        <dbReference type="ARBA" id="ARBA00060298"/>
    </source>
</evidence>
<dbReference type="GO" id="GO:0006865">
    <property type="term" value="P:amino acid transport"/>
    <property type="evidence" value="ECO:0007669"/>
    <property type="project" value="UniProtKB-KW"/>
</dbReference>
<keyword evidence="4" id="KW-1003">Cell membrane</keyword>
<feature type="domain" description="ABC transmembrane type-1" evidence="13">
    <location>
        <begin position="20"/>
        <end position="209"/>
    </location>
</feature>
<dbReference type="InterPro" id="IPR000515">
    <property type="entry name" value="MetI-like"/>
</dbReference>
<name>A0AA41YQH5_9PROT</name>
<reference evidence="14" key="1">
    <citation type="submission" date="2022-09" db="EMBL/GenBank/DDBJ databases">
        <title>Rhodovastum sp. nov. RN2-1 isolated from soil in Seongnam, South Korea.</title>
        <authorList>
            <person name="Le N.T."/>
        </authorList>
    </citation>
    <scope>NUCLEOTIDE SEQUENCE</scope>
    <source>
        <strain evidence="14">RN2-1</strain>
    </source>
</reference>
<evidence type="ECO:0000256" key="6">
    <source>
        <dbReference type="ARBA" id="ARBA00022970"/>
    </source>
</evidence>
<dbReference type="PANTHER" id="PTHR30614:SF1">
    <property type="entry name" value="GLUTAMATE_ASPARTATE IMPORT PERMEASE PROTEIN GLTK"/>
    <property type="match status" value="1"/>
</dbReference>
<evidence type="ECO:0000256" key="1">
    <source>
        <dbReference type="ARBA" id="ARBA00004429"/>
    </source>
</evidence>
<evidence type="ECO:0000313" key="14">
    <source>
        <dbReference type="EMBL" id="MCW3476861.1"/>
    </source>
</evidence>